<dbReference type="SUPFAM" id="SSF47781">
    <property type="entry name" value="RuvA domain 2-like"/>
    <property type="match status" value="1"/>
</dbReference>
<dbReference type="InterPro" id="IPR051675">
    <property type="entry name" value="Endo/Exo/Phosphatase_dom_1"/>
</dbReference>
<keyword evidence="2" id="KW-0812">Transmembrane</keyword>
<keyword evidence="5" id="KW-1185">Reference proteome</keyword>
<dbReference type="AlphaFoldDB" id="A0A561UL56"/>
<dbReference type="Pfam" id="PF10531">
    <property type="entry name" value="SLBB"/>
    <property type="match status" value="1"/>
</dbReference>
<reference evidence="4 5" key="1">
    <citation type="submission" date="2019-06" db="EMBL/GenBank/DDBJ databases">
        <title>Sequencing the genomes of 1000 actinobacteria strains.</title>
        <authorList>
            <person name="Klenk H.-P."/>
        </authorList>
    </citation>
    <scope>NUCLEOTIDE SEQUENCE [LARGE SCALE GENOMIC DNA]</scope>
    <source>
        <strain evidence="4 5">DSM 44826</strain>
    </source>
</reference>
<feature type="transmembrane region" description="Helical" evidence="2">
    <location>
        <begin position="40"/>
        <end position="60"/>
    </location>
</feature>
<evidence type="ECO:0000256" key="2">
    <source>
        <dbReference type="SAM" id="Phobius"/>
    </source>
</evidence>
<keyword evidence="2" id="KW-0472">Membrane</keyword>
<feature type="domain" description="Helix-hairpin-helix DNA-binding motif class 1" evidence="3">
    <location>
        <begin position="223"/>
        <end position="242"/>
    </location>
</feature>
<accession>A0A561UL56</accession>
<dbReference type="InterPro" id="IPR003583">
    <property type="entry name" value="Hlx-hairpin-Hlx_DNA-bd_motif"/>
</dbReference>
<dbReference type="Pfam" id="PF12836">
    <property type="entry name" value="HHH_3"/>
    <property type="match status" value="1"/>
</dbReference>
<proteinExistence type="predicted"/>
<dbReference type="GO" id="GO:0003677">
    <property type="term" value="F:DNA binding"/>
    <property type="evidence" value="ECO:0007669"/>
    <property type="project" value="InterPro"/>
</dbReference>
<evidence type="ECO:0000313" key="4">
    <source>
        <dbReference type="EMBL" id="TWG00090.1"/>
    </source>
</evidence>
<feature type="compositionally biased region" description="Low complexity" evidence="1">
    <location>
        <begin position="80"/>
        <end position="93"/>
    </location>
</feature>
<dbReference type="PANTHER" id="PTHR21180:SF32">
    <property type="entry name" value="ENDONUCLEASE_EXONUCLEASE_PHOSPHATASE FAMILY DOMAIN-CONTAINING PROTEIN 1"/>
    <property type="match status" value="1"/>
</dbReference>
<dbReference type="InterPro" id="IPR010994">
    <property type="entry name" value="RuvA_2-like"/>
</dbReference>
<comment type="caution">
    <text evidence="4">The sequence shown here is derived from an EMBL/GenBank/DDBJ whole genome shotgun (WGS) entry which is preliminary data.</text>
</comment>
<evidence type="ECO:0000256" key="1">
    <source>
        <dbReference type="SAM" id="MobiDB-lite"/>
    </source>
</evidence>
<dbReference type="GO" id="GO:0006281">
    <property type="term" value="P:DNA repair"/>
    <property type="evidence" value="ECO:0007669"/>
    <property type="project" value="InterPro"/>
</dbReference>
<dbReference type="EMBL" id="VIWT01000001">
    <property type="protein sequence ID" value="TWG00090.1"/>
    <property type="molecule type" value="Genomic_DNA"/>
</dbReference>
<organism evidence="4 5">
    <name type="scientific">Kitasatospora viridis</name>
    <dbReference type="NCBI Taxonomy" id="281105"/>
    <lineage>
        <taxon>Bacteria</taxon>
        <taxon>Bacillati</taxon>
        <taxon>Actinomycetota</taxon>
        <taxon>Actinomycetes</taxon>
        <taxon>Kitasatosporales</taxon>
        <taxon>Streptomycetaceae</taxon>
        <taxon>Kitasatospora</taxon>
    </lineage>
</organism>
<dbReference type="PANTHER" id="PTHR21180">
    <property type="entry name" value="ENDONUCLEASE/EXONUCLEASE/PHOSPHATASE FAMILY DOMAIN-CONTAINING PROTEIN 1"/>
    <property type="match status" value="1"/>
</dbReference>
<dbReference type="GO" id="GO:0015627">
    <property type="term" value="C:type II protein secretion system complex"/>
    <property type="evidence" value="ECO:0007669"/>
    <property type="project" value="TreeGrafter"/>
</dbReference>
<gene>
    <name evidence="4" type="ORF">FHX73_113959</name>
</gene>
<dbReference type="InterPro" id="IPR019554">
    <property type="entry name" value="Soluble_ligand-bd"/>
</dbReference>
<name>A0A561UL56_9ACTN</name>
<dbReference type="Gene3D" id="1.10.150.320">
    <property type="entry name" value="Photosystem II 12 kDa extrinsic protein"/>
    <property type="match status" value="1"/>
</dbReference>
<feature type="domain" description="Helix-hairpin-helix DNA-binding motif class 1" evidence="3">
    <location>
        <begin position="193"/>
        <end position="212"/>
    </location>
</feature>
<keyword evidence="2" id="KW-1133">Transmembrane helix</keyword>
<evidence type="ECO:0000313" key="5">
    <source>
        <dbReference type="Proteomes" id="UP000317940"/>
    </source>
</evidence>
<dbReference type="GO" id="GO:0015628">
    <property type="term" value="P:protein secretion by the type II secretion system"/>
    <property type="evidence" value="ECO:0007669"/>
    <property type="project" value="TreeGrafter"/>
</dbReference>
<sequence length="245" mass="25479">MKPDRVRAPGVVADTHPHPPRRRFRLPAALHPLLWADRKAVLGLGVLLLLAVAYAVQHFWLGRPQPVAVPAITGKASRSAVPAVAPAEPAGEPGPEDPSAPEPGHPAASEVVIDVAGRVLQPGVRALPAGSRVADALRAAGGPQPGVDTDGLNLARVLVDGEQVLVGLPVQAGGGSGQSATRGPVSINRATAEQLDALPGIGPVLARHILDFRTQHGSFRSLDQLRQISGIGERKYAELKLLLTL</sequence>
<feature type="region of interest" description="Disordered" evidence="1">
    <location>
        <begin position="80"/>
        <end position="106"/>
    </location>
</feature>
<dbReference type="SMART" id="SM00278">
    <property type="entry name" value="HhH1"/>
    <property type="match status" value="2"/>
</dbReference>
<evidence type="ECO:0000259" key="3">
    <source>
        <dbReference type="SMART" id="SM00278"/>
    </source>
</evidence>
<protein>
    <submittedName>
        <fullName evidence="4">Competence protein ComEA</fullName>
    </submittedName>
</protein>
<dbReference type="Proteomes" id="UP000317940">
    <property type="component" value="Unassembled WGS sequence"/>
</dbReference>